<dbReference type="Proteomes" id="UP000326939">
    <property type="component" value="Chromosome 2"/>
</dbReference>
<evidence type="ECO:0000313" key="3">
    <source>
        <dbReference type="Proteomes" id="UP000326939"/>
    </source>
</evidence>
<dbReference type="Pfam" id="PF13966">
    <property type="entry name" value="zf-RVT"/>
    <property type="match status" value="1"/>
</dbReference>
<dbReference type="EMBL" id="VDCV01000002">
    <property type="protein sequence ID" value="KAB5567971.1"/>
    <property type="molecule type" value="Genomic_DNA"/>
</dbReference>
<keyword evidence="3" id="KW-1185">Reference proteome</keyword>
<dbReference type="PANTHER" id="PTHR33116:SF78">
    <property type="entry name" value="OS12G0587133 PROTEIN"/>
    <property type="match status" value="1"/>
</dbReference>
<reference evidence="3" key="1">
    <citation type="journal article" date="2019" name="Gigascience">
        <title>De novo genome assembly of the endangered Acer yangbiense, a plant species with extremely small populations endemic to Yunnan Province, China.</title>
        <authorList>
            <person name="Yang J."/>
            <person name="Wariss H.M."/>
            <person name="Tao L."/>
            <person name="Zhang R."/>
            <person name="Yun Q."/>
            <person name="Hollingsworth P."/>
            <person name="Dao Z."/>
            <person name="Luo G."/>
            <person name="Guo H."/>
            <person name="Ma Y."/>
            <person name="Sun W."/>
        </authorList>
    </citation>
    <scope>NUCLEOTIDE SEQUENCE [LARGE SCALE GENOMIC DNA]</scope>
    <source>
        <strain evidence="3">cv. br00</strain>
    </source>
</reference>
<comment type="caution">
    <text evidence="2">The sequence shown here is derived from an EMBL/GenBank/DDBJ whole genome shotgun (WGS) entry which is preliminary data.</text>
</comment>
<proteinExistence type="predicted"/>
<gene>
    <name evidence="2" type="ORF">DKX38_001764</name>
</gene>
<evidence type="ECO:0000259" key="1">
    <source>
        <dbReference type="Pfam" id="PF13966"/>
    </source>
</evidence>
<dbReference type="AlphaFoldDB" id="A0A5N5NN53"/>
<feature type="domain" description="Reverse transcriptase zinc-binding" evidence="1">
    <location>
        <begin position="82"/>
        <end position="164"/>
    </location>
</feature>
<dbReference type="PANTHER" id="PTHR33116">
    <property type="entry name" value="REVERSE TRANSCRIPTASE ZINC-BINDING DOMAIN-CONTAINING PROTEIN-RELATED-RELATED"/>
    <property type="match status" value="1"/>
</dbReference>
<organism evidence="2 3">
    <name type="scientific">Salix brachista</name>
    <dbReference type="NCBI Taxonomy" id="2182728"/>
    <lineage>
        <taxon>Eukaryota</taxon>
        <taxon>Viridiplantae</taxon>
        <taxon>Streptophyta</taxon>
        <taxon>Embryophyta</taxon>
        <taxon>Tracheophyta</taxon>
        <taxon>Spermatophyta</taxon>
        <taxon>Magnoliopsida</taxon>
        <taxon>eudicotyledons</taxon>
        <taxon>Gunneridae</taxon>
        <taxon>Pentapetalae</taxon>
        <taxon>rosids</taxon>
        <taxon>fabids</taxon>
        <taxon>Malpighiales</taxon>
        <taxon>Salicaceae</taxon>
        <taxon>Saliceae</taxon>
        <taxon>Salix</taxon>
    </lineage>
</organism>
<dbReference type="InterPro" id="IPR026960">
    <property type="entry name" value="RVT-Znf"/>
</dbReference>
<name>A0A5N5NN53_9ROSI</name>
<evidence type="ECO:0000313" key="2">
    <source>
        <dbReference type="EMBL" id="KAB5567971.1"/>
    </source>
</evidence>
<protein>
    <recommendedName>
        <fullName evidence="1">Reverse transcriptase zinc-binding domain-containing protein</fullName>
    </recommendedName>
</protein>
<accession>A0A5N5NN53</accession>
<sequence length="347" mass="39643">MQPKQSGTLAKAWGFDARHAQFLFFVLSEGPMKEMVRLEGREKPVSAQSSPAREVWRSIDFLPNTSREDCHVWKHSATGQCTIKTAWNLIRINRLILSGGFMWHSWHIPRHSFILWLASKGRLRTMDRLHNPSQPSTNCCVLCSDHEEDHNHLFFDCVYSAEVWQAISQRAQIRWPNLQWSQAWDWVSAEFNSKKNPRHNMGMLVLAATVYHLWCERNRRLFKQVFCSSQRTTNDVIQAIRIRLANTGGRESFPIVGPWVSCAGFQALLLKVFPWHGLLLNGQGPGEFFCWPPGFSGCWASGLCGWLGFWSVGPSLVQLKAFRDPGPKVVQWAGLPLDCSGLRRIVA</sequence>